<proteinExistence type="predicted"/>
<keyword evidence="5" id="KW-0812">Transmembrane</keyword>
<dbReference type="GO" id="GO:0017004">
    <property type="term" value="P:cytochrome complex assembly"/>
    <property type="evidence" value="ECO:0007669"/>
    <property type="project" value="UniProtKB-KW"/>
</dbReference>
<dbReference type="InterPro" id="IPR004329">
    <property type="entry name" value="CcmE"/>
</dbReference>
<feature type="transmembrane region" description="Helical" evidence="5">
    <location>
        <begin position="7"/>
        <end position="26"/>
    </location>
</feature>
<evidence type="ECO:0000256" key="3">
    <source>
        <dbReference type="ARBA" id="ARBA00022748"/>
    </source>
</evidence>
<sequence length="132" mass="14583">MSKQLRLYAGTAAVVAAILYLGWMGARNFSNYFMPVNQYRAEYARYAGKVVRVQGRLLGSSVRFNPRQGTLRFTLLAHGASLPVLYTGPVPNEKFKNTDAIVEGRMDAQGVFVADKLAIQCPDHYQAAPSKP</sequence>
<gene>
    <name evidence="6" type="ORF">R50_1483</name>
</gene>
<dbReference type="EMBL" id="LR778114">
    <property type="protein sequence ID" value="CAB1128989.1"/>
    <property type="molecule type" value="Genomic_DNA"/>
</dbReference>
<keyword evidence="2" id="KW-0349">Heme</keyword>
<dbReference type="GO" id="GO:0020037">
    <property type="term" value="F:heme binding"/>
    <property type="evidence" value="ECO:0007669"/>
    <property type="project" value="InterPro"/>
</dbReference>
<evidence type="ECO:0000313" key="7">
    <source>
        <dbReference type="Proteomes" id="UP000503399"/>
    </source>
</evidence>
<protein>
    <submittedName>
        <fullName evidence="6">Cytochrome C biogenesis protein CcmE</fullName>
    </submittedName>
</protein>
<keyword evidence="5" id="KW-1133">Transmembrane helix</keyword>
<dbReference type="Gene3D" id="2.40.50.140">
    <property type="entry name" value="Nucleic acid-binding proteins"/>
    <property type="match status" value="1"/>
</dbReference>
<dbReference type="KEGG" id="hfv:R50_1483"/>
<dbReference type="GO" id="GO:0005886">
    <property type="term" value="C:plasma membrane"/>
    <property type="evidence" value="ECO:0007669"/>
    <property type="project" value="InterPro"/>
</dbReference>
<dbReference type="Pfam" id="PF03100">
    <property type="entry name" value="CcmE"/>
    <property type="match status" value="1"/>
</dbReference>
<comment type="subcellular location">
    <subcellularLocation>
        <location evidence="1">Membrane</location>
    </subcellularLocation>
</comment>
<evidence type="ECO:0000256" key="1">
    <source>
        <dbReference type="ARBA" id="ARBA00004370"/>
    </source>
</evidence>
<evidence type="ECO:0000256" key="2">
    <source>
        <dbReference type="ARBA" id="ARBA00022617"/>
    </source>
</evidence>
<dbReference type="InterPro" id="IPR012340">
    <property type="entry name" value="NA-bd_OB-fold"/>
</dbReference>
<keyword evidence="4 5" id="KW-0472">Membrane</keyword>
<keyword evidence="2" id="KW-0408">Iron</keyword>
<keyword evidence="3" id="KW-0201">Cytochrome c-type biogenesis</keyword>
<dbReference type="SUPFAM" id="SSF82093">
    <property type="entry name" value="Heme chaperone CcmE"/>
    <property type="match status" value="1"/>
</dbReference>
<dbReference type="AlphaFoldDB" id="A0A6F8ZH35"/>
<reference evidence="6 7" key="1">
    <citation type="submission" date="2020-02" db="EMBL/GenBank/DDBJ databases">
        <authorList>
            <person name="Hogendoorn C."/>
        </authorList>
    </citation>
    <scope>NUCLEOTIDE SEQUENCE [LARGE SCALE GENOMIC DNA]</scope>
    <source>
        <strain evidence="6">R501</strain>
    </source>
</reference>
<keyword evidence="7" id="KW-1185">Reference proteome</keyword>
<dbReference type="Proteomes" id="UP000503399">
    <property type="component" value="Chromosome"/>
</dbReference>
<keyword evidence="2" id="KW-0479">Metal-binding</keyword>
<evidence type="ECO:0000256" key="4">
    <source>
        <dbReference type="ARBA" id="ARBA00023136"/>
    </source>
</evidence>
<evidence type="ECO:0000256" key="5">
    <source>
        <dbReference type="SAM" id="Phobius"/>
    </source>
</evidence>
<organism evidence="6 7">
    <name type="scientific">Candidatus Hydrogenisulfobacillus filiaventi</name>
    <dbReference type="NCBI Taxonomy" id="2707344"/>
    <lineage>
        <taxon>Bacteria</taxon>
        <taxon>Bacillati</taxon>
        <taxon>Bacillota</taxon>
        <taxon>Clostridia</taxon>
        <taxon>Eubacteriales</taxon>
        <taxon>Clostridiales Family XVII. Incertae Sedis</taxon>
        <taxon>Candidatus Hydrogenisulfobacillus</taxon>
    </lineage>
</organism>
<name>A0A6F8ZH35_9FIRM</name>
<dbReference type="GO" id="GO:0017003">
    <property type="term" value="P:protein-heme linkage"/>
    <property type="evidence" value="ECO:0007669"/>
    <property type="project" value="InterPro"/>
</dbReference>
<accession>A0A6F8ZH35</accession>
<dbReference type="InterPro" id="IPR036127">
    <property type="entry name" value="CcmE-like_sf"/>
</dbReference>
<evidence type="ECO:0000313" key="6">
    <source>
        <dbReference type="EMBL" id="CAB1128989.1"/>
    </source>
</evidence>